<dbReference type="Proteomes" id="UP000218334">
    <property type="component" value="Unassembled WGS sequence"/>
</dbReference>
<evidence type="ECO:0000313" key="2">
    <source>
        <dbReference type="Proteomes" id="UP000218334"/>
    </source>
</evidence>
<reference evidence="2" key="1">
    <citation type="journal article" date="2017" name="Nat. Ecol. Evol.">
        <title>Genome expansion and lineage-specific genetic innovations in the forest pathogenic fungi Armillaria.</title>
        <authorList>
            <person name="Sipos G."/>
            <person name="Prasanna A.N."/>
            <person name="Walter M.C."/>
            <person name="O'Connor E."/>
            <person name="Balint B."/>
            <person name="Krizsan K."/>
            <person name="Kiss B."/>
            <person name="Hess J."/>
            <person name="Varga T."/>
            <person name="Slot J."/>
            <person name="Riley R."/>
            <person name="Boka B."/>
            <person name="Rigling D."/>
            <person name="Barry K."/>
            <person name="Lee J."/>
            <person name="Mihaltcheva S."/>
            <person name="LaButti K."/>
            <person name="Lipzen A."/>
            <person name="Waldron R."/>
            <person name="Moloney N.M."/>
            <person name="Sperisen C."/>
            <person name="Kredics L."/>
            <person name="Vagvoelgyi C."/>
            <person name="Patrignani A."/>
            <person name="Fitzpatrick D."/>
            <person name="Nagy I."/>
            <person name="Doyle S."/>
            <person name="Anderson J.B."/>
            <person name="Grigoriev I.V."/>
            <person name="Gueldener U."/>
            <person name="Muensterkoetter M."/>
            <person name="Nagy L.G."/>
        </authorList>
    </citation>
    <scope>NUCLEOTIDE SEQUENCE [LARGE SCALE GENOMIC DNA]</scope>
    <source>
        <strain evidence="2">28-4</strain>
    </source>
</reference>
<dbReference type="EMBL" id="KZ293468">
    <property type="protein sequence ID" value="PBK62219.1"/>
    <property type="molecule type" value="Genomic_DNA"/>
</dbReference>
<proteinExistence type="predicted"/>
<evidence type="ECO:0000313" key="1">
    <source>
        <dbReference type="EMBL" id="PBK62219.1"/>
    </source>
</evidence>
<organism evidence="1 2">
    <name type="scientific">Armillaria solidipes</name>
    <dbReference type="NCBI Taxonomy" id="1076256"/>
    <lineage>
        <taxon>Eukaryota</taxon>
        <taxon>Fungi</taxon>
        <taxon>Dikarya</taxon>
        <taxon>Basidiomycota</taxon>
        <taxon>Agaricomycotina</taxon>
        <taxon>Agaricomycetes</taxon>
        <taxon>Agaricomycetidae</taxon>
        <taxon>Agaricales</taxon>
        <taxon>Marasmiineae</taxon>
        <taxon>Physalacriaceae</taxon>
        <taxon>Armillaria</taxon>
    </lineage>
</organism>
<accession>A0A2H3ATZ2</accession>
<protein>
    <submittedName>
        <fullName evidence="1">Uncharacterized protein</fullName>
    </submittedName>
</protein>
<keyword evidence="2" id="KW-1185">Reference proteome</keyword>
<name>A0A2H3ATZ2_9AGAR</name>
<dbReference type="Gene3D" id="1.10.600.10">
    <property type="entry name" value="Farnesyl Diphosphate Synthase"/>
    <property type="match status" value="1"/>
</dbReference>
<gene>
    <name evidence="1" type="ORF">ARMSODRAFT_980837</name>
</gene>
<dbReference type="InterPro" id="IPR008949">
    <property type="entry name" value="Isoprenoid_synthase_dom_sf"/>
</dbReference>
<sequence length="333" mass="37619">MTQSKEYSIVLINAKDTKARQRGVIQDAACEDLCIKAAERRGYAIDVLRPYLTAGFNSTAAAYNHLVNVNIKLYIVFFTAFVTYLYDVYPDDPDALHILSSEKQPSKMLNNFANLLAEVLQLLWPSHHNFIGHASLKFITGLVLEILSKDEPMTDAPKCHIFSRAKRNSGIFPTELPSIICDQTLPLLRDAINFTNDITSFYKEYPLDVIIEQGVPYEVHIGLHSAGYNAPLARDPASTIMSTGLYNLRTFSQQCVDWIMYKCEEHERMMYSISPFISCLPVGGKKENPRTLTGNLSFRKTPRTSFDDMSSGFMNRTRLLLPKLTRGNVFPPS</sequence>
<dbReference type="AlphaFoldDB" id="A0A2H3ATZ2"/>